<reference evidence="3" key="4">
    <citation type="submission" date="2020-10" db="EMBL/GenBank/DDBJ databases">
        <authorList>
            <person name="Bassil N.M."/>
            <person name="Lloyd J.R."/>
        </authorList>
    </citation>
    <scope>NUCLEOTIDE SEQUENCE</scope>
    <source>
        <strain evidence="3">NB2006</strain>
    </source>
</reference>
<dbReference type="OrthoDB" id="9809365at2"/>
<evidence type="ECO:0000313" key="2">
    <source>
        <dbReference type="EMBL" id="OIJ22625.1"/>
    </source>
</evidence>
<dbReference type="EMBL" id="CP063356">
    <property type="protein sequence ID" value="QOY34769.1"/>
    <property type="molecule type" value="Genomic_DNA"/>
</dbReference>
<name>A0A1S2MG02_9BACI</name>
<gene>
    <name evidence="3" type="ORF">AWH56_018865</name>
    <name evidence="2" type="ORF">AWH56_05340</name>
</gene>
<dbReference type="InterPro" id="IPR024534">
    <property type="entry name" value="JetD_C"/>
</dbReference>
<evidence type="ECO:0000313" key="4">
    <source>
        <dbReference type="Proteomes" id="UP000180175"/>
    </source>
</evidence>
<reference evidence="3 4" key="3">
    <citation type="journal article" date="2019" name="Int. J. Syst. Evol. Microbiol.">
        <title>Anaerobacillus isosaccharinicus sp. nov., an alkaliphilic bacterium which degrades isosaccharinic acid.</title>
        <authorList>
            <person name="Bassil N.M."/>
            <person name="Lloyd J.R."/>
        </authorList>
    </citation>
    <scope>NUCLEOTIDE SEQUENCE [LARGE SCALE GENOMIC DNA]</scope>
    <source>
        <strain evidence="3 4">NB2006</strain>
    </source>
</reference>
<reference evidence="2 4" key="1">
    <citation type="submission" date="2016-10" db="EMBL/GenBank/DDBJ databases">
        <title>Draft genome sequences of four alkaliphilic bacteria belonging to the Anaerobacillus genus.</title>
        <authorList>
            <person name="Bassil N.M."/>
            <person name="Lloyd J.R."/>
        </authorList>
    </citation>
    <scope>NUCLEOTIDE SEQUENCE [LARGE SCALE GENOMIC DNA]</scope>
    <source>
        <strain evidence="2 4">NB2006</strain>
    </source>
</reference>
<sequence length="370" mass="43966">MTVKEVFNSLIQSFQEAQGTSKKQIKTIDFEGRIIAKLGNPRKYNELGGYKEFYKQMEFLINEGMLKRVKKPKSNIKTPSLDVTYWLLPKYKENKWSNEDIARLMRYVDLSFYMKHKKHQTDNEMKMVERIHDFMETKNKSQIINREERSLLLFSNINLPNNIEAEKFLSSSEGTALINKLKINLDDLSCKIVREPFTYWKNVNSHNKYNVLIVEGLATYNTIKEILINCHPWHFGPTPQFLIWGEGYRIESTIDYLNELVSDITQLDIHYLGDMDFEGFNIYFNLKQKNHYLNIKLAYPFYKFLSRHSTRYATNVEKAQRISQEVMNHLNEELNEFKEVLDTVQMLWSDKKRIAQEVINLETVFSREVF</sequence>
<organism evidence="2 4">
    <name type="scientific">Anaerobacillus isosaccharinicus</name>
    <dbReference type="NCBI Taxonomy" id="1532552"/>
    <lineage>
        <taxon>Bacteria</taxon>
        <taxon>Bacillati</taxon>
        <taxon>Bacillota</taxon>
        <taxon>Bacilli</taxon>
        <taxon>Bacillales</taxon>
        <taxon>Bacillaceae</taxon>
        <taxon>Anaerobacillus</taxon>
    </lineage>
</organism>
<dbReference type="Pfam" id="PF09983">
    <property type="entry name" value="JetD_C"/>
    <property type="match status" value="1"/>
</dbReference>
<dbReference type="SUPFAM" id="SSF56726">
    <property type="entry name" value="DNA topoisomerase IV, alpha subunit"/>
    <property type="match status" value="1"/>
</dbReference>
<feature type="domain" description="Wadjet protein JetD C-terminal" evidence="1">
    <location>
        <begin position="207"/>
        <end position="364"/>
    </location>
</feature>
<dbReference type="GO" id="GO:0003677">
    <property type="term" value="F:DNA binding"/>
    <property type="evidence" value="ECO:0007669"/>
    <property type="project" value="InterPro"/>
</dbReference>
<dbReference type="Proteomes" id="UP000180175">
    <property type="component" value="Chromosome"/>
</dbReference>
<proteinExistence type="predicted"/>
<evidence type="ECO:0000259" key="1">
    <source>
        <dbReference type="Pfam" id="PF09983"/>
    </source>
</evidence>
<dbReference type="AlphaFoldDB" id="A0A1S2MG02"/>
<reference evidence="3 4" key="2">
    <citation type="journal article" date="2017" name="Genome Announc.">
        <title>Draft Genome Sequences of Four Alkaliphilic Bacteria Belonging to the Anaerobacillus Genus.</title>
        <authorList>
            <person name="Bassil N.M."/>
            <person name="Lloyd J.R."/>
        </authorList>
    </citation>
    <scope>NUCLEOTIDE SEQUENCE [LARGE SCALE GENOMIC DNA]</scope>
    <source>
        <strain evidence="3 4">NB2006</strain>
    </source>
</reference>
<evidence type="ECO:0000313" key="3">
    <source>
        <dbReference type="EMBL" id="QOY34769.1"/>
    </source>
</evidence>
<dbReference type="InterPro" id="IPR036078">
    <property type="entry name" value="Spo11/TopoVI_A_sf"/>
</dbReference>
<dbReference type="KEGG" id="aia:AWH56_018865"/>
<protein>
    <recommendedName>
        <fullName evidence="1">Wadjet protein JetD C-terminal domain-containing protein</fullName>
    </recommendedName>
</protein>
<keyword evidence="4" id="KW-1185">Reference proteome</keyword>
<dbReference type="Gene3D" id="3.40.1360.10">
    <property type="match status" value="1"/>
</dbReference>
<accession>A0A1S2MG02</accession>
<dbReference type="EMBL" id="LQXD01000039">
    <property type="protein sequence ID" value="OIJ22625.1"/>
    <property type="molecule type" value="Genomic_DNA"/>
</dbReference>
<dbReference type="GO" id="GO:0005694">
    <property type="term" value="C:chromosome"/>
    <property type="evidence" value="ECO:0007669"/>
    <property type="project" value="InterPro"/>
</dbReference>
<dbReference type="RefSeq" id="WP_071316146.1">
    <property type="nucleotide sequence ID" value="NZ_CP063356.2"/>
</dbReference>